<proteinExistence type="inferred from homology"/>
<evidence type="ECO:0000313" key="8">
    <source>
        <dbReference type="Proteomes" id="UP000823388"/>
    </source>
</evidence>
<evidence type="ECO:0000256" key="4">
    <source>
        <dbReference type="ARBA" id="ARBA00023157"/>
    </source>
</evidence>
<feature type="signal peptide" evidence="6">
    <location>
        <begin position="1"/>
        <end position="28"/>
    </location>
</feature>
<feature type="compositionally biased region" description="Polar residues" evidence="5">
    <location>
        <begin position="69"/>
        <end position="84"/>
    </location>
</feature>
<dbReference type="EMBL" id="CM029046">
    <property type="protein sequence ID" value="KAG2586846.1"/>
    <property type="molecule type" value="Genomic_DNA"/>
</dbReference>
<protein>
    <recommendedName>
        <fullName evidence="9">Rapid alkalinization factor-like</fullName>
    </recommendedName>
</protein>
<sequence length="84" mass="8359">MEKVNTRMAVAAVLLLLGVLLAGQTASAAEASSSPQLGSSKGDCEISGTCGDMKLAAAADPTRPGKPANTYTRGCSSISQCRGG</sequence>
<comment type="caution">
    <text evidence="7">The sequence shown here is derived from an EMBL/GenBank/DDBJ whole genome shotgun (WGS) entry which is preliminary data.</text>
</comment>
<keyword evidence="8" id="KW-1185">Reference proteome</keyword>
<evidence type="ECO:0000256" key="3">
    <source>
        <dbReference type="ARBA" id="ARBA00022729"/>
    </source>
</evidence>
<dbReference type="AlphaFoldDB" id="A0A8T0RPQ7"/>
<evidence type="ECO:0008006" key="9">
    <source>
        <dbReference type="Google" id="ProtNLM"/>
    </source>
</evidence>
<comment type="similarity">
    <text evidence="1">Belongs to the plant rapid alkalinization factor (RALF) family.</text>
</comment>
<dbReference type="Proteomes" id="UP000823388">
    <property type="component" value="Chromosome 5N"/>
</dbReference>
<reference evidence="7" key="1">
    <citation type="submission" date="2020-05" db="EMBL/GenBank/DDBJ databases">
        <title>WGS assembly of Panicum virgatum.</title>
        <authorList>
            <person name="Lovell J.T."/>
            <person name="Jenkins J."/>
            <person name="Shu S."/>
            <person name="Juenger T.E."/>
            <person name="Schmutz J."/>
        </authorList>
    </citation>
    <scope>NUCLEOTIDE SEQUENCE</scope>
    <source>
        <strain evidence="7">AP13</strain>
    </source>
</reference>
<accession>A0A8T0RPQ7</accession>
<evidence type="ECO:0000256" key="6">
    <source>
        <dbReference type="SAM" id="SignalP"/>
    </source>
</evidence>
<feature type="region of interest" description="Disordered" evidence="5">
    <location>
        <begin position="58"/>
        <end position="84"/>
    </location>
</feature>
<organism evidence="7 8">
    <name type="scientific">Panicum virgatum</name>
    <name type="common">Blackwell switchgrass</name>
    <dbReference type="NCBI Taxonomy" id="38727"/>
    <lineage>
        <taxon>Eukaryota</taxon>
        <taxon>Viridiplantae</taxon>
        <taxon>Streptophyta</taxon>
        <taxon>Embryophyta</taxon>
        <taxon>Tracheophyta</taxon>
        <taxon>Spermatophyta</taxon>
        <taxon>Magnoliopsida</taxon>
        <taxon>Liliopsida</taxon>
        <taxon>Poales</taxon>
        <taxon>Poaceae</taxon>
        <taxon>PACMAD clade</taxon>
        <taxon>Panicoideae</taxon>
        <taxon>Panicodae</taxon>
        <taxon>Paniceae</taxon>
        <taxon>Panicinae</taxon>
        <taxon>Panicum</taxon>
        <taxon>Panicum sect. Hiantes</taxon>
    </lineage>
</organism>
<gene>
    <name evidence="7" type="ORF">PVAP13_5NG084400</name>
</gene>
<evidence type="ECO:0000256" key="1">
    <source>
        <dbReference type="ARBA" id="ARBA00009178"/>
    </source>
</evidence>
<dbReference type="GO" id="GO:0005179">
    <property type="term" value="F:hormone activity"/>
    <property type="evidence" value="ECO:0007669"/>
    <property type="project" value="UniProtKB-KW"/>
</dbReference>
<keyword evidence="2" id="KW-0372">Hormone</keyword>
<evidence type="ECO:0000313" key="7">
    <source>
        <dbReference type="EMBL" id="KAG2586846.1"/>
    </source>
</evidence>
<name>A0A8T0RPQ7_PANVG</name>
<dbReference type="Pfam" id="PF05498">
    <property type="entry name" value="RALF"/>
    <property type="match status" value="1"/>
</dbReference>
<feature type="chain" id="PRO_5035759915" description="Rapid alkalinization factor-like" evidence="6">
    <location>
        <begin position="29"/>
        <end position="84"/>
    </location>
</feature>
<evidence type="ECO:0000256" key="2">
    <source>
        <dbReference type="ARBA" id="ARBA00022702"/>
    </source>
</evidence>
<dbReference type="InterPro" id="IPR008801">
    <property type="entry name" value="RALF"/>
</dbReference>
<keyword evidence="3 6" id="KW-0732">Signal</keyword>
<keyword evidence="4" id="KW-1015">Disulfide bond</keyword>
<evidence type="ECO:0000256" key="5">
    <source>
        <dbReference type="SAM" id="MobiDB-lite"/>
    </source>
</evidence>